<reference evidence="1 2" key="1">
    <citation type="submission" date="2014-04" db="EMBL/GenBank/DDBJ databases">
        <authorList>
            <consortium name="DOE Joint Genome Institute"/>
            <person name="Kuo A."/>
            <person name="Gay G."/>
            <person name="Dore J."/>
            <person name="Kohler A."/>
            <person name="Nagy L.G."/>
            <person name="Floudas D."/>
            <person name="Copeland A."/>
            <person name="Barry K.W."/>
            <person name="Cichocki N."/>
            <person name="Veneault-Fourrey C."/>
            <person name="LaButti K."/>
            <person name="Lindquist E.A."/>
            <person name="Lipzen A."/>
            <person name="Lundell T."/>
            <person name="Morin E."/>
            <person name="Murat C."/>
            <person name="Sun H."/>
            <person name="Tunlid A."/>
            <person name="Henrissat B."/>
            <person name="Grigoriev I.V."/>
            <person name="Hibbett D.S."/>
            <person name="Martin F."/>
            <person name="Nordberg H.P."/>
            <person name="Cantor M.N."/>
            <person name="Hua S.X."/>
        </authorList>
    </citation>
    <scope>NUCLEOTIDE SEQUENCE [LARGE SCALE GENOMIC DNA]</scope>
    <source>
        <strain evidence="2">h7</strain>
    </source>
</reference>
<dbReference type="HOGENOM" id="CLU_2512889_0_0_1"/>
<evidence type="ECO:0000313" key="2">
    <source>
        <dbReference type="Proteomes" id="UP000053424"/>
    </source>
</evidence>
<name>A0A0C3C1Y8_HEBCY</name>
<protein>
    <submittedName>
        <fullName evidence="1">Uncharacterized protein</fullName>
    </submittedName>
</protein>
<sequence>MACRRKPRAGISSMNFLEVAVVEAEAIAKFTQNTHNTKFSDNRAQMLQNGGNMEADRTNPRLLRLFIKRLFCYLNAVICAISREF</sequence>
<organism evidence="1 2">
    <name type="scientific">Hebeloma cylindrosporum</name>
    <dbReference type="NCBI Taxonomy" id="76867"/>
    <lineage>
        <taxon>Eukaryota</taxon>
        <taxon>Fungi</taxon>
        <taxon>Dikarya</taxon>
        <taxon>Basidiomycota</taxon>
        <taxon>Agaricomycotina</taxon>
        <taxon>Agaricomycetes</taxon>
        <taxon>Agaricomycetidae</taxon>
        <taxon>Agaricales</taxon>
        <taxon>Agaricineae</taxon>
        <taxon>Hymenogastraceae</taxon>
        <taxon>Hebeloma</taxon>
    </lineage>
</organism>
<proteinExistence type="predicted"/>
<accession>A0A0C3C1Y8</accession>
<gene>
    <name evidence="1" type="ORF">M413DRAFT_448405</name>
</gene>
<keyword evidence="2" id="KW-1185">Reference proteome</keyword>
<dbReference type="AlphaFoldDB" id="A0A0C3C1Y8"/>
<dbReference type="Proteomes" id="UP000053424">
    <property type="component" value="Unassembled WGS sequence"/>
</dbReference>
<reference evidence="2" key="2">
    <citation type="submission" date="2015-01" db="EMBL/GenBank/DDBJ databases">
        <title>Evolutionary Origins and Diversification of the Mycorrhizal Mutualists.</title>
        <authorList>
            <consortium name="DOE Joint Genome Institute"/>
            <consortium name="Mycorrhizal Genomics Consortium"/>
            <person name="Kohler A."/>
            <person name="Kuo A."/>
            <person name="Nagy L.G."/>
            <person name="Floudas D."/>
            <person name="Copeland A."/>
            <person name="Barry K.W."/>
            <person name="Cichocki N."/>
            <person name="Veneault-Fourrey C."/>
            <person name="LaButti K."/>
            <person name="Lindquist E.A."/>
            <person name="Lipzen A."/>
            <person name="Lundell T."/>
            <person name="Morin E."/>
            <person name="Murat C."/>
            <person name="Riley R."/>
            <person name="Ohm R."/>
            <person name="Sun H."/>
            <person name="Tunlid A."/>
            <person name="Henrissat B."/>
            <person name="Grigoriev I.V."/>
            <person name="Hibbett D.S."/>
            <person name="Martin F."/>
        </authorList>
    </citation>
    <scope>NUCLEOTIDE SEQUENCE [LARGE SCALE GENOMIC DNA]</scope>
    <source>
        <strain evidence="2">h7</strain>
    </source>
</reference>
<dbReference type="EMBL" id="KN831796">
    <property type="protein sequence ID" value="KIM37611.1"/>
    <property type="molecule type" value="Genomic_DNA"/>
</dbReference>
<evidence type="ECO:0000313" key="1">
    <source>
        <dbReference type="EMBL" id="KIM37611.1"/>
    </source>
</evidence>